<reference evidence="4 5" key="1">
    <citation type="submission" date="2024-08" db="EMBL/GenBank/DDBJ databases">
        <title>The draft genome of Apodemus speciosus.</title>
        <authorList>
            <person name="Nabeshima K."/>
            <person name="Suzuki S."/>
            <person name="Onuma M."/>
        </authorList>
    </citation>
    <scope>NUCLEOTIDE SEQUENCE [LARGE SCALE GENOMIC DNA]</scope>
    <source>
        <strain evidence="4">IB14-021</strain>
    </source>
</reference>
<comment type="caution">
    <text evidence="4">The sequence shown here is derived from an EMBL/GenBank/DDBJ whole genome shotgun (WGS) entry which is preliminary data.</text>
</comment>
<evidence type="ECO:0000256" key="1">
    <source>
        <dbReference type="ARBA" id="ARBA00006819"/>
    </source>
</evidence>
<dbReference type="EMBL" id="BAAFST010000006">
    <property type="protein sequence ID" value="GAB1290742.1"/>
    <property type="molecule type" value="Genomic_DNA"/>
</dbReference>
<accession>A0ABQ0EUL8</accession>
<dbReference type="InterPro" id="IPR007990">
    <property type="entry name" value="PIP"/>
</dbReference>
<name>A0ABQ0EUL8_APOSI</name>
<evidence type="ECO:0000256" key="3">
    <source>
        <dbReference type="ARBA" id="ARBA00032342"/>
    </source>
</evidence>
<organism evidence="4 5">
    <name type="scientific">Apodemus speciosus</name>
    <name type="common">Large Japanese field mouse</name>
    <dbReference type="NCBI Taxonomy" id="105296"/>
    <lineage>
        <taxon>Eukaryota</taxon>
        <taxon>Metazoa</taxon>
        <taxon>Chordata</taxon>
        <taxon>Craniata</taxon>
        <taxon>Vertebrata</taxon>
        <taxon>Euteleostomi</taxon>
        <taxon>Mammalia</taxon>
        <taxon>Eutheria</taxon>
        <taxon>Euarchontoglires</taxon>
        <taxon>Glires</taxon>
        <taxon>Rodentia</taxon>
        <taxon>Myomorpha</taxon>
        <taxon>Muroidea</taxon>
        <taxon>Muridae</taxon>
        <taxon>Murinae</taxon>
        <taxon>Apodemus</taxon>
    </lineage>
</organism>
<evidence type="ECO:0000313" key="5">
    <source>
        <dbReference type="Proteomes" id="UP001623349"/>
    </source>
</evidence>
<keyword evidence="5" id="KW-1185">Reference proteome</keyword>
<dbReference type="Pfam" id="PF05326">
    <property type="entry name" value="SVA"/>
    <property type="match status" value="1"/>
</dbReference>
<evidence type="ECO:0000256" key="2">
    <source>
        <dbReference type="ARBA" id="ARBA00025932"/>
    </source>
</evidence>
<evidence type="ECO:0000313" key="4">
    <source>
        <dbReference type="EMBL" id="GAB1290742.1"/>
    </source>
</evidence>
<protein>
    <recommendedName>
        <fullName evidence="3">Prolactin-induced protein</fullName>
    </recommendedName>
</protein>
<dbReference type="InterPro" id="IPR014756">
    <property type="entry name" value="Ig_E-set"/>
</dbReference>
<gene>
    <name evidence="4" type="ORF">APTSU1_000597200</name>
</gene>
<dbReference type="PANTHER" id="PTHR15096">
    <property type="entry name" value="PROLACTIN-INDUCIBLE PROTEIN/SEMINAL VESICLE ANTIGEN"/>
    <property type="match status" value="1"/>
</dbReference>
<dbReference type="SUPFAM" id="SSF81296">
    <property type="entry name" value="E set domains"/>
    <property type="match status" value="1"/>
</dbReference>
<dbReference type="Gene3D" id="2.60.40.10">
    <property type="entry name" value="Immunoglobulins"/>
    <property type="match status" value="1"/>
</dbReference>
<dbReference type="InterPro" id="IPR013783">
    <property type="entry name" value="Ig-like_fold"/>
</dbReference>
<comment type="subunit">
    <text evidence="2">Monomer. Interacts with AZGP1.</text>
</comment>
<sequence length="149" mass="17034">MRLTAVLGTMEKVEISPLHSEAVDFYYESGPRNYTLTLNMKLTPITNSNKKANEFLVQLTVTNNVKECMEVAITTDKNPYITYRSDQSSYDACVCTVNDFFWNIYVSASTYIRASASVLPYKNKCPEFAHLHVDPYQIYNITQNIHVTP</sequence>
<proteinExistence type="inferred from homology"/>
<dbReference type="PANTHER" id="PTHR15096:SF8">
    <property type="entry name" value="PROLACTIN-INDUCED PROTEIN"/>
    <property type="match status" value="1"/>
</dbReference>
<comment type="similarity">
    <text evidence="1">Belongs to the PIP family.</text>
</comment>
<dbReference type="Proteomes" id="UP001623349">
    <property type="component" value="Unassembled WGS sequence"/>
</dbReference>